<organism evidence="2 3">
    <name type="scientific">Oleispira antarctica RB-8</name>
    <dbReference type="NCBI Taxonomy" id="698738"/>
    <lineage>
        <taxon>Bacteria</taxon>
        <taxon>Pseudomonadati</taxon>
        <taxon>Pseudomonadota</taxon>
        <taxon>Gammaproteobacteria</taxon>
        <taxon>Oceanospirillales</taxon>
        <taxon>Oceanospirillaceae</taxon>
        <taxon>Oleispira</taxon>
    </lineage>
</organism>
<keyword evidence="1" id="KW-0472">Membrane</keyword>
<keyword evidence="1" id="KW-1133">Transmembrane helix</keyword>
<dbReference type="EMBL" id="FO203512">
    <property type="protein sequence ID" value="CCK76398.1"/>
    <property type="molecule type" value="Genomic_DNA"/>
</dbReference>
<sequence length="224" mass="24536">MDLILPIIGVFLSAILFVIVFQKVLVMRRETFIKEYVFPKTIKTNVAKTYPHLKDFELDQVMRGLRDYFHLISLSHQKMIAMPSQVVDIAWHEFILFTREYDKFCSRALGRFLHHSPAETMKSQNIAQAGIKRAWRIACHLERINPFLPKRLPVIFALDALLNIEDGFHYQLDCMKLSISSSGGGSTGGHCGSHIGCSSGCAGSAGDGGCAGDGGGSGGGCGGD</sequence>
<dbReference type="OrthoDB" id="278697at2"/>
<accession>R4YSS5</accession>
<evidence type="ECO:0000313" key="2">
    <source>
        <dbReference type="EMBL" id="CCK76398.1"/>
    </source>
</evidence>
<keyword evidence="1" id="KW-0812">Transmembrane</keyword>
<dbReference type="KEGG" id="oai:OLEAN_C22220"/>
<keyword evidence="3" id="KW-1185">Reference proteome</keyword>
<gene>
    <name evidence="2" type="ORF">OLEAN_C22220</name>
</gene>
<protein>
    <submittedName>
        <fullName evidence="2">Uncharacterized protein</fullName>
    </submittedName>
</protein>
<dbReference type="STRING" id="698738.OLEAN_C22220"/>
<evidence type="ECO:0000313" key="3">
    <source>
        <dbReference type="Proteomes" id="UP000032749"/>
    </source>
</evidence>
<dbReference type="PATRIC" id="fig|698738.3.peg.2302"/>
<name>R4YSS5_OLEAN</name>
<dbReference type="HOGENOM" id="CLU_087628_0_0_6"/>
<reference evidence="2 3" key="1">
    <citation type="journal article" date="2013" name="Nat. Commun.">
        <title>Genome sequence and functional genomic analysis of the oil-degrading bacterium Oleispira antarctica.</title>
        <authorList>
            <person name="Kube M."/>
            <person name="Chernikova T.N."/>
            <person name="Al-Ramahi Y."/>
            <person name="Beloqui A."/>
            <person name="Lopez-Cortez N."/>
            <person name="Guazzaroni M.E."/>
            <person name="Heipieper H.J."/>
            <person name="Klages S."/>
            <person name="Kotsyurbenko O.R."/>
            <person name="Langer I."/>
            <person name="Nechitaylo T.Y."/>
            <person name="Lunsdorf H."/>
            <person name="Fernandez M."/>
            <person name="Juarez S."/>
            <person name="Ciordia S."/>
            <person name="Singer A."/>
            <person name="Kagan O."/>
            <person name="Egorova O."/>
            <person name="Petit P.A."/>
            <person name="Stogios P."/>
            <person name="Kim Y."/>
            <person name="Tchigvintsev A."/>
            <person name="Flick R."/>
            <person name="Denaro R."/>
            <person name="Genovese M."/>
            <person name="Albar J.P."/>
            <person name="Reva O.N."/>
            <person name="Martinez-Gomariz M."/>
            <person name="Tran H."/>
            <person name="Ferrer M."/>
            <person name="Savchenko A."/>
            <person name="Yakunin A.F."/>
            <person name="Yakimov M.M."/>
            <person name="Golyshina O.V."/>
            <person name="Reinhardt R."/>
            <person name="Golyshin P.N."/>
        </authorList>
    </citation>
    <scope>NUCLEOTIDE SEQUENCE [LARGE SCALE GENOMIC DNA]</scope>
</reference>
<feature type="transmembrane region" description="Helical" evidence="1">
    <location>
        <begin position="6"/>
        <end position="26"/>
    </location>
</feature>
<evidence type="ECO:0000256" key="1">
    <source>
        <dbReference type="SAM" id="Phobius"/>
    </source>
</evidence>
<dbReference type="AlphaFoldDB" id="R4YSS5"/>
<proteinExistence type="predicted"/>
<dbReference type="Proteomes" id="UP000032749">
    <property type="component" value="Chromosome"/>
</dbReference>